<feature type="transmembrane region" description="Helical" evidence="1">
    <location>
        <begin position="238"/>
        <end position="262"/>
    </location>
</feature>
<keyword evidence="1" id="KW-1133">Transmembrane helix</keyword>
<dbReference type="RefSeq" id="WP_147498839.1">
    <property type="nucleotide sequence ID" value="NZ_VOAV01000015.1"/>
</dbReference>
<comment type="caution">
    <text evidence="3">The sequence shown here is derived from an EMBL/GenBank/DDBJ whole genome shotgun (WGS) entry which is preliminary data.</text>
</comment>
<evidence type="ECO:0000256" key="1">
    <source>
        <dbReference type="SAM" id="Phobius"/>
    </source>
</evidence>
<feature type="domain" description="Polysaccharide pyruvyl transferase" evidence="2">
    <location>
        <begin position="45"/>
        <end position="261"/>
    </location>
</feature>
<evidence type="ECO:0000259" key="2">
    <source>
        <dbReference type="Pfam" id="PF04230"/>
    </source>
</evidence>
<dbReference type="GO" id="GO:0016740">
    <property type="term" value="F:transferase activity"/>
    <property type="evidence" value="ECO:0007669"/>
    <property type="project" value="UniProtKB-KW"/>
</dbReference>
<keyword evidence="1" id="KW-0812">Transmembrane</keyword>
<dbReference type="Pfam" id="PF04230">
    <property type="entry name" value="PS_pyruv_trans"/>
    <property type="match status" value="1"/>
</dbReference>
<accession>A0ABY3G8X5</accession>
<dbReference type="Proteomes" id="UP000321599">
    <property type="component" value="Unassembled WGS sequence"/>
</dbReference>
<dbReference type="EMBL" id="VOAV01000015">
    <property type="protein sequence ID" value="TWO29335.1"/>
    <property type="molecule type" value="Genomic_DNA"/>
</dbReference>
<keyword evidence="4" id="KW-1185">Reference proteome</keyword>
<keyword evidence="3" id="KW-0808">Transferase</keyword>
<reference evidence="3 4" key="1">
    <citation type="submission" date="2019-07" db="EMBL/GenBank/DDBJ databases">
        <title>Rapid identification of Enteric Bacteria from Whole Genome Sequences (WGS) using Average Nucleotide Identity (ANI).</title>
        <authorList>
            <person name="Lane C."/>
        </authorList>
    </citation>
    <scope>NUCLEOTIDE SEQUENCE [LARGE SCALE GENOMIC DNA]</scope>
    <source>
        <strain evidence="3 4">2013D-9588</strain>
    </source>
</reference>
<gene>
    <name evidence="3" type="ORF">XK09_03735</name>
</gene>
<name>A0ABY3G8X5_9BACT</name>
<keyword evidence="1" id="KW-0472">Membrane</keyword>
<protein>
    <submittedName>
        <fullName evidence="3">Polysaccharide pyruvyl transferase family protein</fullName>
    </submittedName>
</protein>
<evidence type="ECO:0000313" key="4">
    <source>
        <dbReference type="Proteomes" id="UP000321599"/>
    </source>
</evidence>
<sequence length="343" mass="39592">MLHEYSDNIERLLPVLEQNHEHNMQKMGGVTNFLLFNYTILGRVNLGDYIQTIAVYNALNELYENYNVDFFNRDTLSYFSINDSKLSNNPICIMQGYFANKNLWLPNRSILSIFVGTHFNGSAIDYLRHFLSYRPAYFINKKIGCRDLWTLEHCKKLGLDAYLSRCLTLTLPKRNTQSHSKVFLTEIPDAWLQYIPSDIISNSESISQRTVSLNSWDTADYYKAAEKLLQKYKNEASMVITTALHCAAPCVAMGIPVVLIAAKPKENMSRFTALNNIIPIYTAQDLYEGKIDFNPKEPNIEDLKKMMLENLKFSILESLQILTKSDSKLLSEIRKEIFIYDKL</sequence>
<organism evidence="3 4">
    <name type="scientific">Campylobacter lanienae</name>
    <dbReference type="NCBI Taxonomy" id="75658"/>
    <lineage>
        <taxon>Bacteria</taxon>
        <taxon>Pseudomonadati</taxon>
        <taxon>Campylobacterota</taxon>
        <taxon>Epsilonproteobacteria</taxon>
        <taxon>Campylobacterales</taxon>
        <taxon>Campylobacteraceae</taxon>
        <taxon>Campylobacter</taxon>
    </lineage>
</organism>
<evidence type="ECO:0000313" key="3">
    <source>
        <dbReference type="EMBL" id="TWO29335.1"/>
    </source>
</evidence>
<dbReference type="InterPro" id="IPR007345">
    <property type="entry name" value="Polysacch_pyruvyl_Trfase"/>
</dbReference>
<proteinExistence type="predicted"/>